<keyword evidence="1" id="KW-0472">Membrane</keyword>
<protein>
    <submittedName>
        <fullName evidence="2">Uncharacterized protein</fullName>
    </submittedName>
</protein>
<reference evidence="2 3" key="1">
    <citation type="submission" date="2018-07" db="EMBL/GenBank/DDBJ databases">
        <title>Comparative genomes isolates from brazilian mangrove.</title>
        <authorList>
            <person name="De Araujo J.E."/>
            <person name="Taketani R.G."/>
            <person name="Silva M.C.P."/>
            <person name="Lourenco M.V."/>
            <person name="Oliveira V.M."/>
            <person name="Andreote F.D."/>
        </authorList>
    </citation>
    <scope>NUCLEOTIDE SEQUENCE [LARGE SCALE GENOMIC DNA]</scope>
    <source>
        <strain evidence="2 3">HEX PRIS-MGV</strain>
    </source>
</reference>
<keyword evidence="1" id="KW-1133">Transmembrane helix</keyword>
<accession>A0A368KNW1</accession>
<keyword evidence="1" id="KW-0812">Transmembrane</keyword>
<evidence type="ECO:0000256" key="1">
    <source>
        <dbReference type="SAM" id="Phobius"/>
    </source>
</evidence>
<dbReference type="AlphaFoldDB" id="A0A368KNW1"/>
<name>A0A368KNW1_9BACT</name>
<evidence type="ECO:0000313" key="2">
    <source>
        <dbReference type="EMBL" id="RCS46132.1"/>
    </source>
</evidence>
<dbReference type="EMBL" id="QPEX01000033">
    <property type="protein sequence ID" value="RCS46132.1"/>
    <property type="molecule type" value="Genomic_DNA"/>
</dbReference>
<organism evidence="2 3">
    <name type="scientific">Bremerella cremea</name>
    <dbReference type="NCBI Taxonomy" id="1031537"/>
    <lineage>
        <taxon>Bacteria</taxon>
        <taxon>Pseudomonadati</taxon>
        <taxon>Planctomycetota</taxon>
        <taxon>Planctomycetia</taxon>
        <taxon>Pirellulales</taxon>
        <taxon>Pirellulaceae</taxon>
        <taxon>Bremerella</taxon>
    </lineage>
</organism>
<sequence>MLVNQYFLKKSILPLKHPHWGCQLGSYFVFKPLIRGILAGVAFFLPLFCFAWVAADDLSNANTESPRPFGIQVIDAETGRGVPLIELRTTNGICLVTDNAGWIAFDEPGLVGQRVFFSVEGHGYEFPPDGFGMHGRALVVQAGQTSQLKVKRINIAERLYRITGQGQFHHSQRLEMPSPWRYANLNAQVMGQDSTQAVVLGDRVLWTWGDTNRVSYPLGNFGSSGAWSRLPEKGGLSPSVGIDQQYIRDDAGFSRPLFHNDLKGTVVWMHGLFTLKDKHGQLKAVTHYSVREGLGKESASGLAVFDETQERFLQVNQFPLTTKLFPRGQAFQHQEGGQEYIYFATPYPLIRVPANWDAIFDPKQYEAWTCLKEGSDFEVSQPALERTTAGKLDYAWRKDTAVVDAERQQQLEQAGHLEPGEGWLQTRDVDHGRRVVLHRGSVRWNTYLNRWVMIATEIGGESSNLGEVYFLTSQTIPGRWEQAKNIVTHNKYTFYNPVHHVFLDEAGGKLIYFDGTYTKQFSRTQSPTPRYDYNTIMYRLDLSDQRLNSVILP</sequence>
<comment type="caution">
    <text evidence="2">The sequence shown here is derived from an EMBL/GenBank/DDBJ whole genome shotgun (WGS) entry which is preliminary data.</text>
</comment>
<feature type="transmembrane region" description="Helical" evidence="1">
    <location>
        <begin position="33"/>
        <end position="55"/>
    </location>
</feature>
<gene>
    <name evidence="2" type="ORF">DTL42_16755</name>
</gene>
<proteinExistence type="predicted"/>
<dbReference type="Proteomes" id="UP000253562">
    <property type="component" value="Unassembled WGS sequence"/>
</dbReference>
<evidence type="ECO:0000313" key="3">
    <source>
        <dbReference type="Proteomes" id="UP000253562"/>
    </source>
</evidence>